<protein>
    <submittedName>
        <fullName evidence="1">Winged helix-turn-helix transcriptional regulator</fullName>
    </submittedName>
</protein>
<gene>
    <name evidence="1" type="ORF">GJ654_18720</name>
</gene>
<comment type="caution">
    <text evidence="1">The sequence shown here is derived from an EMBL/GenBank/DDBJ whole genome shotgun (WGS) entry which is preliminary data.</text>
</comment>
<organism evidence="1 2">
    <name type="scientific">Rhodoblastus acidophilus</name>
    <name type="common">Rhodopseudomonas acidophila</name>
    <dbReference type="NCBI Taxonomy" id="1074"/>
    <lineage>
        <taxon>Bacteria</taxon>
        <taxon>Pseudomonadati</taxon>
        <taxon>Pseudomonadota</taxon>
        <taxon>Alphaproteobacteria</taxon>
        <taxon>Hyphomicrobiales</taxon>
        <taxon>Rhodoblastaceae</taxon>
        <taxon>Rhodoblastus</taxon>
    </lineage>
</organism>
<evidence type="ECO:0000313" key="1">
    <source>
        <dbReference type="EMBL" id="MTV33017.1"/>
    </source>
</evidence>
<reference evidence="1 2" key="1">
    <citation type="submission" date="2019-11" db="EMBL/GenBank/DDBJ databases">
        <title>Whole-genome sequence of a Rhodoblastus acidophilus DSM 142.</title>
        <authorList>
            <person name="Kyndt J.A."/>
            <person name="Meyer T.E."/>
        </authorList>
    </citation>
    <scope>NUCLEOTIDE SEQUENCE [LARGE SCALE GENOMIC DNA]</scope>
    <source>
        <strain evidence="1 2">DSM 142</strain>
    </source>
</reference>
<dbReference type="Proteomes" id="UP000439113">
    <property type="component" value="Unassembled WGS sequence"/>
</dbReference>
<name>A0A6N8DRI3_RHOAC</name>
<dbReference type="Pfam" id="PF13412">
    <property type="entry name" value="HTH_24"/>
    <property type="match status" value="1"/>
</dbReference>
<evidence type="ECO:0000313" key="2">
    <source>
        <dbReference type="Proteomes" id="UP000439113"/>
    </source>
</evidence>
<proteinExistence type="predicted"/>
<dbReference type="EMBL" id="WNKS01000025">
    <property type="protein sequence ID" value="MTV33017.1"/>
    <property type="molecule type" value="Genomic_DNA"/>
</dbReference>
<dbReference type="OrthoDB" id="9808843at2"/>
<accession>A0A6N8DRI3</accession>
<dbReference type="AlphaFoldDB" id="A0A6N8DRI3"/>
<sequence>MSDAGAVTADPREIDLANRRAVLELLLKFPGITNREIGLRLSLSEMAVGRHVGKIRGEWMTNAQKGVARPKRRKVA</sequence>
<dbReference type="RefSeq" id="WP_155447699.1">
    <property type="nucleotide sequence ID" value="NZ_JAOQNR010000024.1"/>
</dbReference>